<dbReference type="AlphaFoldDB" id="A0A0W0XQD2"/>
<evidence type="ECO:0000256" key="1">
    <source>
        <dbReference type="SAM" id="MobiDB-lite"/>
    </source>
</evidence>
<dbReference type="OrthoDB" id="5650265at2"/>
<gene>
    <name evidence="2" type="ORF">Lrub_1593</name>
</gene>
<dbReference type="PATRIC" id="fig|458.5.peg.1663"/>
<protein>
    <submittedName>
        <fullName evidence="2">Uncharacterized protein</fullName>
    </submittedName>
</protein>
<sequence>MMLSVDEIKQRRNAMTFDLGHDVVTLSFSFKTQLRFGVHFLQRVRIAQRHGTVIGELIESGCEPQLFVWWDKSPRPAPLPLHTSLVKEVDSFNRMYPPQVVEYLAKRFNNCPIKHLIAAGNSPLGQNDLQYLFHTNHLSFIERAEEHWSNWLVMACFYFENISKSIENYLQSHVELPLDVMEAVGAFSIDSGLDWQDFPQFKSGNDIVSEMDGINRQLDYLQSRAALPAGLSSQRESREKLVALLMAPLQKRLALLKQYQQVPLMKAWQKQPKLLQEKQAFESLFSNLHYRYSDAHSRIMQFIFNTWIEIQGQLNNYQQGQNQVILQKLSEYAYHEALKEAPPAGREVGQDSSPWPPYYLCAFVFALSHGDAFVKKTCTHLLIRTLLPEHVDSLVLVDFDQWCEKNQVGVYLLHEHLLKNEHFNRLKGALFDHGQQTFQFAMVKLMFCALKAMAALNKASPEIAAAQFANEALPALSELILNGYQPAIDFIVAGLQEPSQVGVFLGLDYNLAIALVSHYVDDNDLPKAWSFFRRLARLTCASGIKREALPPETVALLHIVFDDKAREAGLHVLIEQAKFGASDSMKDKAVKALQRAGQLIPVAALACVRYFIESREPKDNRILKFMRLASEADPAEAAYLNYLFLRQRKMIAPESLIKAASWGHRLALSELENYMGRYVEEKNTQLVKDFFIPALLDGKIQKYLPPDLVIKTVILMIDTQTEDDKPAYTAKMMSLFIHALKSENPPSRNTLITMLLAKSEGRFSAELCHELSQAIEPAPLPDKALPSPETQGIASVSFARQKGLFVRESLNEGVDDTRKTTPAASPGPHPL</sequence>
<keyword evidence="3" id="KW-1185">Reference proteome</keyword>
<name>A0A0W0XQD2_9GAMM</name>
<dbReference type="STRING" id="458.Lrub_1593"/>
<feature type="region of interest" description="Disordered" evidence="1">
    <location>
        <begin position="809"/>
        <end position="831"/>
    </location>
</feature>
<evidence type="ECO:0000313" key="3">
    <source>
        <dbReference type="Proteomes" id="UP000054608"/>
    </source>
</evidence>
<dbReference type="RefSeq" id="WP_058531691.1">
    <property type="nucleotide sequence ID" value="NZ_LNYT01000020.1"/>
</dbReference>
<dbReference type="EMBL" id="LNYT01000020">
    <property type="protein sequence ID" value="KTD46671.1"/>
    <property type="molecule type" value="Genomic_DNA"/>
</dbReference>
<comment type="caution">
    <text evidence="2">The sequence shown here is derived from an EMBL/GenBank/DDBJ whole genome shotgun (WGS) entry which is preliminary data.</text>
</comment>
<reference evidence="2 3" key="1">
    <citation type="submission" date="2015-11" db="EMBL/GenBank/DDBJ databases">
        <title>Genomic analysis of 38 Legionella species identifies large and diverse effector repertoires.</title>
        <authorList>
            <person name="Burstein D."/>
            <person name="Amaro F."/>
            <person name="Zusman T."/>
            <person name="Lifshitz Z."/>
            <person name="Cohen O."/>
            <person name="Gilbert J.A."/>
            <person name="Pupko T."/>
            <person name="Shuman H.A."/>
            <person name="Segal G."/>
        </authorList>
    </citation>
    <scope>NUCLEOTIDE SEQUENCE [LARGE SCALE GENOMIC DNA]</scope>
    <source>
        <strain evidence="2 3">WA-270A-C2</strain>
    </source>
</reference>
<organism evidence="2 3">
    <name type="scientific">Legionella rubrilucens</name>
    <dbReference type="NCBI Taxonomy" id="458"/>
    <lineage>
        <taxon>Bacteria</taxon>
        <taxon>Pseudomonadati</taxon>
        <taxon>Pseudomonadota</taxon>
        <taxon>Gammaproteobacteria</taxon>
        <taxon>Legionellales</taxon>
        <taxon>Legionellaceae</taxon>
        <taxon>Legionella</taxon>
    </lineage>
</organism>
<evidence type="ECO:0000313" key="2">
    <source>
        <dbReference type="EMBL" id="KTD46671.1"/>
    </source>
</evidence>
<proteinExistence type="predicted"/>
<dbReference type="Proteomes" id="UP000054608">
    <property type="component" value="Unassembled WGS sequence"/>
</dbReference>
<accession>A0A0W0XQD2</accession>